<evidence type="ECO:0000313" key="1">
    <source>
        <dbReference type="EMBL" id="KAJ1121340.1"/>
    </source>
</evidence>
<name>A0AAV7P834_PLEWA</name>
<reference evidence="1" key="1">
    <citation type="journal article" date="2022" name="bioRxiv">
        <title>Sequencing and chromosome-scale assembly of the giantPleurodeles waltlgenome.</title>
        <authorList>
            <person name="Brown T."/>
            <person name="Elewa A."/>
            <person name="Iarovenko S."/>
            <person name="Subramanian E."/>
            <person name="Araus A.J."/>
            <person name="Petzold A."/>
            <person name="Susuki M."/>
            <person name="Suzuki K.-i.T."/>
            <person name="Hayashi T."/>
            <person name="Toyoda A."/>
            <person name="Oliveira C."/>
            <person name="Osipova E."/>
            <person name="Leigh N.D."/>
            <person name="Simon A."/>
            <person name="Yun M.H."/>
        </authorList>
    </citation>
    <scope>NUCLEOTIDE SEQUENCE</scope>
    <source>
        <strain evidence="1">20211129_DDA</strain>
        <tissue evidence="1">Liver</tissue>
    </source>
</reference>
<organism evidence="1 2">
    <name type="scientific">Pleurodeles waltl</name>
    <name type="common">Iberian ribbed newt</name>
    <dbReference type="NCBI Taxonomy" id="8319"/>
    <lineage>
        <taxon>Eukaryota</taxon>
        <taxon>Metazoa</taxon>
        <taxon>Chordata</taxon>
        <taxon>Craniata</taxon>
        <taxon>Vertebrata</taxon>
        <taxon>Euteleostomi</taxon>
        <taxon>Amphibia</taxon>
        <taxon>Batrachia</taxon>
        <taxon>Caudata</taxon>
        <taxon>Salamandroidea</taxon>
        <taxon>Salamandridae</taxon>
        <taxon>Pleurodelinae</taxon>
        <taxon>Pleurodeles</taxon>
    </lineage>
</organism>
<gene>
    <name evidence="1" type="ORF">NDU88_009453</name>
</gene>
<protein>
    <submittedName>
        <fullName evidence="1">Uncharacterized protein</fullName>
    </submittedName>
</protein>
<dbReference type="Proteomes" id="UP001066276">
    <property type="component" value="Chromosome 8"/>
</dbReference>
<proteinExistence type="predicted"/>
<evidence type="ECO:0000313" key="2">
    <source>
        <dbReference type="Proteomes" id="UP001066276"/>
    </source>
</evidence>
<keyword evidence="2" id="KW-1185">Reference proteome</keyword>
<accession>A0AAV7P834</accession>
<dbReference type="EMBL" id="JANPWB010000012">
    <property type="protein sequence ID" value="KAJ1121340.1"/>
    <property type="molecule type" value="Genomic_DNA"/>
</dbReference>
<sequence>MAQDRLTGSSVAQDRLTGSSVAQDQLTGFSVAQDRLTGLALTSFEDEVGRTPDYIELLKRFADRKQVKSLFVKVRSVAFYCPYKPCRDVCTPASSVFSNEVLFLATVTMTEATKRASKISILGRNICNGKHLSASLSALGKKLSPDLLEVLMRVCGQALASSSIHGQQNQRSTKCRE</sequence>
<comment type="caution">
    <text evidence="1">The sequence shown here is derived from an EMBL/GenBank/DDBJ whole genome shotgun (WGS) entry which is preliminary data.</text>
</comment>
<dbReference type="AlphaFoldDB" id="A0AAV7P834"/>